<dbReference type="PANTHER" id="PTHR11079">
    <property type="entry name" value="CYTOSINE DEAMINASE FAMILY MEMBER"/>
    <property type="match status" value="1"/>
</dbReference>
<dbReference type="InterPro" id="IPR016193">
    <property type="entry name" value="Cytidine_deaminase-like"/>
</dbReference>
<name>A0AAV5R419_PICKL</name>
<reference evidence="4 5" key="1">
    <citation type="journal article" date="2023" name="Elife">
        <title>Identification of key yeast species and microbe-microbe interactions impacting larval growth of Drosophila in the wild.</title>
        <authorList>
            <person name="Mure A."/>
            <person name="Sugiura Y."/>
            <person name="Maeda R."/>
            <person name="Honda K."/>
            <person name="Sakurai N."/>
            <person name="Takahashi Y."/>
            <person name="Watada M."/>
            <person name="Katoh T."/>
            <person name="Gotoh A."/>
            <person name="Gotoh Y."/>
            <person name="Taniguchi I."/>
            <person name="Nakamura K."/>
            <person name="Hayashi T."/>
            <person name="Katayama T."/>
            <person name="Uemura T."/>
            <person name="Hattori Y."/>
        </authorList>
    </citation>
    <scope>NUCLEOTIDE SEQUENCE [LARGE SCALE GENOMIC DNA]</scope>
    <source>
        <strain evidence="4 5">PK-24</strain>
    </source>
</reference>
<organism evidence="4 5">
    <name type="scientific">Pichia kluyveri</name>
    <name type="common">Yeast</name>
    <dbReference type="NCBI Taxonomy" id="36015"/>
    <lineage>
        <taxon>Eukaryota</taxon>
        <taxon>Fungi</taxon>
        <taxon>Dikarya</taxon>
        <taxon>Ascomycota</taxon>
        <taxon>Saccharomycotina</taxon>
        <taxon>Pichiomycetes</taxon>
        <taxon>Pichiales</taxon>
        <taxon>Pichiaceae</taxon>
        <taxon>Pichia</taxon>
    </lineage>
</organism>
<dbReference type="GO" id="GO:0008033">
    <property type="term" value="P:tRNA processing"/>
    <property type="evidence" value="ECO:0007669"/>
    <property type="project" value="UniProtKB-KW"/>
</dbReference>
<evidence type="ECO:0000259" key="3">
    <source>
        <dbReference type="PROSITE" id="PS51747"/>
    </source>
</evidence>
<dbReference type="PANTHER" id="PTHR11079:SF156">
    <property type="entry name" value="INACTIVE TRNA-SPECIFIC ADENOSINE DEAMINASE-LIKE PROTEIN 3-RELATED"/>
    <property type="match status" value="1"/>
</dbReference>
<protein>
    <submittedName>
        <fullName evidence="4">Tad3 protein</fullName>
    </submittedName>
</protein>
<dbReference type="Proteomes" id="UP001378960">
    <property type="component" value="Unassembled WGS sequence"/>
</dbReference>
<evidence type="ECO:0000313" key="5">
    <source>
        <dbReference type="Proteomes" id="UP001378960"/>
    </source>
</evidence>
<keyword evidence="5" id="KW-1185">Reference proteome</keyword>
<dbReference type="PROSITE" id="PS51747">
    <property type="entry name" value="CYT_DCMP_DEAMINASES_2"/>
    <property type="match status" value="1"/>
</dbReference>
<gene>
    <name evidence="4" type="ORF">DAPK24_027740</name>
</gene>
<accession>A0AAV5R419</accession>
<dbReference type="InterPro" id="IPR002125">
    <property type="entry name" value="CMP_dCMP_dom"/>
</dbReference>
<keyword evidence="1" id="KW-0819">tRNA processing</keyword>
<dbReference type="EMBL" id="BTGB01000003">
    <property type="protein sequence ID" value="GMM46199.1"/>
    <property type="molecule type" value="Genomic_DNA"/>
</dbReference>
<dbReference type="CDD" id="cd01285">
    <property type="entry name" value="nucleoside_deaminase"/>
    <property type="match status" value="1"/>
</dbReference>
<sequence>MYKTTDTSGNHLLNIIFAPLEFNDNINSYDSIHATINEKLIDEKFVLEKKQIPMNKPLDKNINDEWSKQYWPIVWKGNPMIQDMNELSKTINMSETYAHIDKLVQLSKENEQTCKYENPTIVIFVDPRTNETKSITYDQKTSHNPIKHPVVDAINEISSNELKRRQVEQIHDRNEKNYLCLNYHVYMTHEPCVMCAMALLHSRISRLVYIKPSLKTGGIGKTSGHHEMIHISCELNWKYEAFQYIDEEVFKQIKDIDENINV</sequence>
<dbReference type="Pfam" id="PF00383">
    <property type="entry name" value="dCMP_cyt_deam_1"/>
    <property type="match status" value="1"/>
</dbReference>
<evidence type="ECO:0000256" key="1">
    <source>
        <dbReference type="ARBA" id="ARBA00022694"/>
    </source>
</evidence>
<proteinExistence type="inferred from homology"/>
<dbReference type="Gene3D" id="3.40.140.10">
    <property type="entry name" value="Cytidine Deaminase, domain 2"/>
    <property type="match status" value="1"/>
</dbReference>
<comment type="caution">
    <text evidence="4">The sequence shown here is derived from an EMBL/GenBank/DDBJ whole genome shotgun (WGS) entry which is preliminary data.</text>
</comment>
<evidence type="ECO:0000313" key="4">
    <source>
        <dbReference type="EMBL" id="GMM46199.1"/>
    </source>
</evidence>
<comment type="similarity">
    <text evidence="2">Belongs to the cytidine and deoxycytidylate deaminase family. ADAT3 subfamily.</text>
</comment>
<dbReference type="SUPFAM" id="SSF53927">
    <property type="entry name" value="Cytidine deaminase-like"/>
    <property type="match status" value="1"/>
</dbReference>
<dbReference type="GO" id="GO:0052717">
    <property type="term" value="F:tRNA-specific adenosine-34 deaminase activity"/>
    <property type="evidence" value="ECO:0007669"/>
    <property type="project" value="TreeGrafter"/>
</dbReference>
<dbReference type="GO" id="GO:0005737">
    <property type="term" value="C:cytoplasm"/>
    <property type="evidence" value="ECO:0007669"/>
    <property type="project" value="TreeGrafter"/>
</dbReference>
<evidence type="ECO:0000256" key="2">
    <source>
        <dbReference type="ARBA" id="ARBA00038160"/>
    </source>
</evidence>
<dbReference type="GO" id="GO:0005634">
    <property type="term" value="C:nucleus"/>
    <property type="evidence" value="ECO:0007669"/>
    <property type="project" value="TreeGrafter"/>
</dbReference>
<dbReference type="AlphaFoldDB" id="A0AAV5R419"/>
<feature type="domain" description="CMP/dCMP-type deaminase" evidence="3">
    <location>
        <begin position="98"/>
        <end position="222"/>
    </location>
</feature>